<evidence type="ECO:0000313" key="1">
    <source>
        <dbReference type="EMBL" id="AGI86013.1"/>
    </source>
</evidence>
<protein>
    <submittedName>
        <fullName evidence="1">Uncharacterized protein</fullName>
    </submittedName>
</protein>
<dbReference type="Proteomes" id="UP000012672">
    <property type="component" value="Chromosome"/>
</dbReference>
<dbReference type="InParanoid" id="M9SIT2"/>
<sequence>MALFLKILFQNISMQGLPGGCWGYGYSQTWRCVKNVPGCGKMRIVLISNTR</sequence>
<evidence type="ECO:0000313" key="2">
    <source>
        <dbReference type="Proteomes" id="UP000012672"/>
    </source>
</evidence>
<organism evidence="1 2">
    <name type="scientific">Methanomethylophilus alvi (strain Mx1201)</name>
    <dbReference type="NCBI Taxonomy" id="1236689"/>
    <lineage>
        <taxon>Archaea</taxon>
        <taxon>Methanobacteriati</taxon>
        <taxon>Thermoplasmatota</taxon>
        <taxon>Thermoplasmata</taxon>
        <taxon>Methanomassiliicoccales</taxon>
        <taxon>Methanomethylophilaceae</taxon>
        <taxon>Methanomethylophilus</taxon>
    </lineage>
</organism>
<dbReference type="KEGG" id="max:MMALV_12820"/>
<accession>M9SIT2</accession>
<dbReference type="AlphaFoldDB" id="M9SIT2"/>
<name>M9SIT2_METAX</name>
<dbReference type="HOGENOM" id="CLU_3093918_0_0_2"/>
<reference evidence="1 2" key="1">
    <citation type="journal article" date="2012" name="J. Bacteriol.">
        <title>Genome sequence of 'Candidatus Methanomethylophilus alvus' Mx1201, a methanogenic archaeon from the human gut belonging to a seventh order of methanogens.</title>
        <authorList>
            <person name="Borrel G."/>
            <person name="Harris H.M."/>
            <person name="Tottey W."/>
            <person name="Mihajlovski A."/>
            <person name="Parisot N."/>
            <person name="Peyretaillade E."/>
            <person name="Peyret P."/>
            <person name="Gribaldo S."/>
            <person name="O'Toole P.W."/>
            <person name="Brugere J.F."/>
        </authorList>
    </citation>
    <scope>NUCLEOTIDE SEQUENCE [LARGE SCALE GENOMIC DNA]</scope>
    <source>
        <strain evidence="1 2">Mx1201</strain>
    </source>
</reference>
<dbReference type="EMBL" id="CP004049">
    <property type="protein sequence ID" value="AGI86013.1"/>
    <property type="molecule type" value="Genomic_DNA"/>
</dbReference>
<gene>
    <name evidence="1" type="ORF">MMALV_12820</name>
</gene>
<proteinExistence type="predicted"/>
<dbReference type="STRING" id="1236689.MMALV_12820"/>
<keyword evidence="2" id="KW-1185">Reference proteome</keyword>